<accession>A0A023DAH3</accession>
<protein>
    <recommendedName>
        <fullName evidence="4">Secretory lipase</fullName>
    </recommendedName>
</protein>
<dbReference type="EMBL" id="BAND01000222">
    <property type="protein sequence ID" value="GAJ30695.1"/>
    <property type="molecule type" value="Genomic_DNA"/>
</dbReference>
<reference evidence="3" key="1">
    <citation type="journal article" date="2014" name="FEMS Microbiol. Lett.">
        <title>Draft Genomic DNA Sequence of the Facultatively Methylotrophic Bacterium Acidomonas methanolica type strain MB58.</title>
        <authorList>
            <person name="Higashiura N."/>
            <person name="Hadano H."/>
            <person name="Hirakawa H."/>
            <person name="Matsutani M."/>
            <person name="Takabe S."/>
            <person name="Matsushita K."/>
            <person name="Azuma Y."/>
        </authorList>
    </citation>
    <scope>NUCLEOTIDE SEQUENCE [LARGE SCALE GENOMIC DNA]</scope>
    <source>
        <strain evidence="3">MB58</strain>
    </source>
</reference>
<gene>
    <name evidence="2" type="ORF">Amme_238_005</name>
</gene>
<keyword evidence="3" id="KW-1185">Reference proteome</keyword>
<feature type="chain" id="PRO_5030001499" description="Secretory lipase" evidence="1">
    <location>
        <begin position="27"/>
        <end position="423"/>
    </location>
</feature>
<keyword evidence="1" id="KW-0732">Signal</keyword>
<dbReference type="Pfam" id="PF03583">
    <property type="entry name" value="LIP"/>
    <property type="match status" value="1"/>
</dbReference>
<dbReference type="GO" id="GO:0016042">
    <property type="term" value="P:lipid catabolic process"/>
    <property type="evidence" value="ECO:0007669"/>
    <property type="project" value="InterPro"/>
</dbReference>
<dbReference type="GO" id="GO:0004806">
    <property type="term" value="F:triacylglycerol lipase activity"/>
    <property type="evidence" value="ECO:0007669"/>
    <property type="project" value="InterPro"/>
</dbReference>
<sequence length="423" mass="45269">MRGYIKKALVLGACFMGCGAAMPGMAADALPSGDGGVSAFYQWAAPLPQAYGTVLRQETYEALGLGYHGYRVLYTARDGVREGQIAPVSGVLYLPQGKPPAAGWPVVAWAHGTTGVADVCAPSWRGSSPRDLAYFKKWLNHGYAVFGTDYQGLGTQGVHPYLLYKPEGYSILDGVQAVLKAYPHLLANDIVVVGQSQGSGAALGAGYLAPQVAPDLHILAVIASGLVLDIQDRHQAPFIAESAYQGGDDVDAAYSTLYFLGSLQALGYQGLSGLIRDKGREIIDLASHACLHDLMDYAKARHMKADDIYTPGVEHYEHMAQQARMLPDAYQKAPVFTATGLADSEAGIIPQYNAIAALCAADDHVEWHYYPGLTHSGTVNVAFADELHFITALRAGRRPVSNCKALHAPGPLQVPDQHVPFNY</sequence>
<reference evidence="2 3" key="2">
    <citation type="journal article" date="2014" name="FEMS Microbiol. Lett.">
        <title>Draft genomic DNA sequence of the facultatively methylotrophic bacterium Acidomonas methanolica type strain MB58.</title>
        <authorList>
            <person name="Higashiura N."/>
            <person name="Hadano H."/>
            <person name="Hirakawa H."/>
            <person name="Matsutani M."/>
            <person name="Takabe S."/>
            <person name="Matsushita K."/>
            <person name="Azuma Y."/>
        </authorList>
    </citation>
    <scope>NUCLEOTIDE SEQUENCE [LARGE SCALE GENOMIC DNA]</scope>
    <source>
        <strain evidence="2 3">MB58</strain>
    </source>
</reference>
<dbReference type="PANTHER" id="PTHR34853">
    <property type="match status" value="1"/>
</dbReference>
<comment type="caution">
    <text evidence="2">The sequence shown here is derived from an EMBL/GenBank/DDBJ whole genome shotgun (WGS) entry which is preliminary data.</text>
</comment>
<dbReference type="InterPro" id="IPR005152">
    <property type="entry name" value="Lipase_secreted"/>
</dbReference>
<dbReference type="PANTHER" id="PTHR34853:SF1">
    <property type="entry name" value="LIPASE 5"/>
    <property type="match status" value="1"/>
</dbReference>
<dbReference type="InterPro" id="IPR029058">
    <property type="entry name" value="AB_hydrolase_fold"/>
</dbReference>
<dbReference type="Gene3D" id="3.40.50.1820">
    <property type="entry name" value="alpha/beta hydrolase"/>
    <property type="match status" value="2"/>
</dbReference>
<evidence type="ECO:0000313" key="3">
    <source>
        <dbReference type="Proteomes" id="UP000019760"/>
    </source>
</evidence>
<evidence type="ECO:0000256" key="1">
    <source>
        <dbReference type="SAM" id="SignalP"/>
    </source>
</evidence>
<feature type="signal peptide" evidence="1">
    <location>
        <begin position="1"/>
        <end position="26"/>
    </location>
</feature>
<evidence type="ECO:0000313" key="2">
    <source>
        <dbReference type="EMBL" id="GAJ30695.1"/>
    </source>
</evidence>
<dbReference type="AlphaFoldDB" id="A0A023DAH3"/>
<proteinExistence type="predicted"/>
<name>A0A023DAH3_ACIMT</name>
<dbReference type="SUPFAM" id="SSF53474">
    <property type="entry name" value="alpha/beta-Hydrolases"/>
    <property type="match status" value="1"/>
</dbReference>
<dbReference type="Proteomes" id="UP000019760">
    <property type="component" value="Unassembled WGS sequence"/>
</dbReference>
<organism evidence="2 3">
    <name type="scientific">Acidomonas methanolica NBRC 104435</name>
    <dbReference type="NCBI Taxonomy" id="1231351"/>
    <lineage>
        <taxon>Bacteria</taxon>
        <taxon>Pseudomonadati</taxon>
        <taxon>Pseudomonadota</taxon>
        <taxon>Alphaproteobacteria</taxon>
        <taxon>Acetobacterales</taxon>
        <taxon>Acetobacteraceae</taxon>
        <taxon>Acidomonas</taxon>
    </lineage>
</organism>
<evidence type="ECO:0008006" key="4">
    <source>
        <dbReference type="Google" id="ProtNLM"/>
    </source>
</evidence>
<dbReference type="PIRSF" id="PIRSF029171">
    <property type="entry name" value="Esterase_LipA"/>
    <property type="match status" value="1"/>
</dbReference>